<dbReference type="InterPro" id="IPR000700">
    <property type="entry name" value="PAS-assoc_C"/>
</dbReference>
<dbReference type="PROSITE" id="PS50887">
    <property type="entry name" value="GGDEF"/>
    <property type="match status" value="1"/>
</dbReference>
<dbReference type="SMART" id="SM00086">
    <property type="entry name" value="PAC"/>
    <property type="match status" value="1"/>
</dbReference>
<keyword evidence="4" id="KW-1185">Reference proteome</keyword>
<dbReference type="InterPro" id="IPR035965">
    <property type="entry name" value="PAS-like_dom_sf"/>
</dbReference>
<proteinExistence type="predicted"/>
<dbReference type="Gene3D" id="3.30.450.20">
    <property type="entry name" value="PAS domain"/>
    <property type="match status" value="1"/>
</dbReference>
<dbReference type="PANTHER" id="PTHR44757">
    <property type="entry name" value="DIGUANYLATE CYCLASE DGCP"/>
    <property type="match status" value="1"/>
</dbReference>
<protein>
    <submittedName>
        <fullName evidence="3">GGDEF domain-containing protein</fullName>
    </submittedName>
</protein>
<feature type="domain" description="PAC" evidence="1">
    <location>
        <begin position="97"/>
        <end position="148"/>
    </location>
</feature>
<dbReference type="PROSITE" id="PS50113">
    <property type="entry name" value="PAC"/>
    <property type="match status" value="1"/>
</dbReference>
<accession>A0ABV6S947</accession>
<dbReference type="SUPFAM" id="SSF55785">
    <property type="entry name" value="PYP-like sensor domain (PAS domain)"/>
    <property type="match status" value="1"/>
</dbReference>
<evidence type="ECO:0000259" key="2">
    <source>
        <dbReference type="PROSITE" id="PS50887"/>
    </source>
</evidence>
<gene>
    <name evidence="3" type="ORF">ACFFF8_14285</name>
</gene>
<dbReference type="InterPro" id="IPR029787">
    <property type="entry name" value="Nucleotide_cyclase"/>
</dbReference>
<dbReference type="Proteomes" id="UP001589858">
    <property type="component" value="Unassembled WGS sequence"/>
</dbReference>
<dbReference type="CDD" id="cd01949">
    <property type="entry name" value="GGDEF"/>
    <property type="match status" value="1"/>
</dbReference>
<dbReference type="NCBIfam" id="TIGR00254">
    <property type="entry name" value="GGDEF"/>
    <property type="match status" value="1"/>
</dbReference>
<comment type="caution">
    <text evidence="3">The sequence shown here is derived from an EMBL/GenBank/DDBJ whole genome shotgun (WGS) entry which is preliminary data.</text>
</comment>
<dbReference type="Pfam" id="PF00990">
    <property type="entry name" value="GGDEF"/>
    <property type="match status" value="1"/>
</dbReference>
<dbReference type="EMBL" id="JBHLTM010000055">
    <property type="protein sequence ID" value="MFC0685766.1"/>
    <property type="molecule type" value="Genomic_DNA"/>
</dbReference>
<dbReference type="InterPro" id="IPR043128">
    <property type="entry name" value="Rev_trsase/Diguanyl_cyclase"/>
</dbReference>
<name>A0ABV6S947_9SPHN</name>
<sequence length="313" mass="34135">MFHTPLGIRHAPDVQPGPTACADAALYARATRLIGLGAWACDLATQELSWTECVFALFGLPMDRQVDRREALTFYCEESRETMERLRAHALATGAGFTMDAQIRRADGDLRWMRLTAAVRMAGGHASELYGTKQDVTEEHARWQRLRRMAENDPVTGLANRSLFEMHFLDLPMGDEALDDIGTLVLFDLDSFKQINDRWGHVAGDACLAAFGHRLAAAFPEARMIARIGGDEFAMLLTRTGQIEMPDRTLRRCLPGLLSPVPWGSELLPLGASAGIAQVGGAGQLDPEALFVRADSALYRAKRQGGGAIAAAA</sequence>
<dbReference type="Gene3D" id="3.30.70.270">
    <property type="match status" value="1"/>
</dbReference>
<dbReference type="PANTHER" id="PTHR44757:SF2">
    <property type="entry name" value="BIOFILM ARCHITECTURE MAINTENANCE PROTEIN MBAA"/>
    <property type="match status" value="1"/>
</dbReference>
<evidence type="ECO:0000313" key="4">
    <source>
        <dbReference type="Proteomes" id="UP001589858"/>
    </source>
</evidence>
<evidence type="ECO:0000313" key="3">
    <source>
        <dbReference type="EMBL" id="MFC0685766.1"/>
    </source>
</evidence>
<reference evidence="3 4" key="1">
    <citation type="submission" date="2024-09" db="EMBL/GenBank/DDBJ databases">
        <authorList>
            <person name="Sun Q."/>
            <person name="Mori K."/>
        </authorList>
    </citation>
    <scope>NUCLEOTIDE SEQUENCE [LARGE SCALE GENOMIC DNA]</scope>
    <source>
        <strain evidence="3 4">CICC 11035S</strain>
    </source>
</reference>
<dbReference type="SMART" id="SM00267">
    <property type="entry name" value="GGDEF"/>
    <property type="match status" value="1"/>
</dbReference>
<evidence type="ECO:0000259" key="1">
    <source>
        <dbReference type="PROSITE" id="PS50113"/>
    </source>
</evidence>
<feature type="domain" description="GGDEF" evidence="2">
    <location>
        <begin position="180"/>
        <end position="313"/>
    </location>
</feature>
<dbReference type="SUPFAM" id="SSF55073">
    <property type="entry name" value="Nucleotide cyclase"/>
    <property type="match status" value="1"/>
</dbReference>
<dbReference type="InterPro" id="IPR001610">
    <property type="entry name" value="PAC"/>
</dbReference>
<dbReference type="RefSeq" id="WP_267219187.1">
    <property type="nucleotide sequence ID" value="NZ_JAPCWC010000003.1"/>
</dbReference>
<organism evidence="3 4">
    <name type="scientific">Novosphingobium clariflavum</name>
    <dbReference type="NCBI Taxonomy" id="2029884"/>
    <lineage>
        <taxon>Bacteria</taxon>
        <taxon>Pseudomonadati</taxon>
        <taxon>Pseudomonadota</taxon>
        <taxon>Alphaproteobacteria</taxon>
        <taxon>Sphingomonadales</taxon>
        <taxon>Sphingomonadaceae</taxon>
        <taxon>Novosphingobium</taxon>
    </lineage>
</organism>
<dbReference type="Gene3D" id="2.10.70.100">
    <property type="match status" value="1"/>
</dbReference>
<dbReference type="InterPro" id="IPR052155">
    <property type="entry name" value="Biofilm_reg_signaling"/>
</dbReference>
<dbReference type="InterPro" id="IPR000160">
    <property type="entry name" value="GGDEF_dom"/>
</dbReference>